<evidence type="ECO:0000256" key="4">
    <source>
        <dbReference type="ARBA" id="ARBA00022917"/>
    </source>
</evidence>
<dbReference type="InterPro" id="IPR023458">
    <property type="entry name" value="Met-tRNA_ligase_1"/>
</dbReference>
<dbReference type="GO" id="GO:0005524">
    <property type="term" value="F:ATP binding"/>
    <property type="evidence" value="ECO:0007669"/>
    <property type="project" value="UniProtKB-KW"/>
</dbReference>
<evidence type="ECO:0000256" key="5">
    <source>
        <dbReference type="ARBA" id="ARBA00023146"/>
    </source>
</evidence>
<dbReference type="GO" id="GO:0004825">
    <property type="term" value="F:methionine-tRNA ligase activity"/>
    <property type="evidence" value="ECO:0007669"/>
    <property type="project" value="InterPro"/>
</dbReference>
<dbReference type="GO" id="GO:0006431">
    <property type="term" value="P:methionyl-tRNA aminoacylation"/>
    <property type="evidence" value="ECO:0007669"/>
    <property type="project" value="InterPro"/>
</dbReference>
<dbReference type="Pfam" id="PF09334">
    <property type="entry name" value="tRNA-synt_1g"/>
    <property type="match status" value="1"/>
</dbReference>
<accession>X1UUQ7</accession>
<dbReference type="PANTHER" id="PTHR45765:SF1">
    <property type="entry name" value="METHIONINE--TRNA LIGASE, CYTOPLASMIC"/>
    <property type="match status" value="1"/>
</dbReference>
<reference evidence="8" key="1">
    <citation type="journal article" date="2014" name="Front. Microbiol.">
        <title>High frequency of phylogenetically diverse reductive dehalogenase-homologous genes in deep subseafloor sedimentary metagenomes.</title>
        <authorList>
            <person name="Kawai M."/>
            <person name="Futagami T."/>
            <person name="Toyoda A."/>
            <person name="Takaki Y."/>
            <person name="Nishi S."/>
            <person name="Hori S."/>
            <person name="Arai W."/>
            <person name="Tsubouchi T."/>
            <person name="Morono Y."/>
            <person name="Uchiyama I."/>
            <person name="Ito T."/>
            <person name="Fujiyama A."/>
            <person name="Inagaki F."/>
            <person name="Takami H."/>
        </authorList>
    </citation>
    <scope>NUCLEOTIDE SEQUENCE</scope>
    <source>
        <strain evidence="8">Expedition CK06-06</strain>
    </source>
</reference>
<feature type="domain" description="Methionyl/Leucyl tRNA synthetase" evidence="7">
    <location>
        <begin position="6"/>
        <end position="94"/>
    </location>
</feature>
<evidence type="ECO:0000313" key="8">
    <source>
        <dbReference type="EMBL" id="GAJ07347.1"/>
    </source>
</evidence>
<dbReference type="GO" id="GO:0005829">
    <property type="term" value="C:cytosol"/>
    <property type="evidence" value="ECO:0007669"/>
    <property type="project" value="TreeGrafter"/>
</dbReference>
<evidence type="ECO:0000259" key="7">
    <source>
        <dbReference type="Pfam" id="PF09334"/>
    </source>
</evidence>
<evidence type="ECO:0000256" key="3">
    <source>
        <dbReference type="ARBA" id="ARBA00022840"/>
    </source>
</evidence>
<dbReference type="PANTHER" id="PTHR45765">
    <property type="entry name" value="METHIONINE--TRNA LIGASE"/>
    <property type="match status" value="1"/>
</dbReference>
<keyword evidence="5" id="KW-0030">Aminoacyl-tRNA synthetase</keyword>
<sequence>MSERIFIGVAWPYANGPLHLGHIAGAYLPADIFARYHRLKGNKVLMVSGSDQHGAPITIRAEQESTTPQEVVDKYHQQFIDCWKKLGISFDLFTT</sequence>
<dbReference type="PROSITE" id="PS00178">
    <property type="entry name" value="AA_TRNA_LIGASE_I"/>
    <property type="match status" value="1"/>
</dbReference>
<dbReference type="AlphaFoldDB" id="X1UUQ7"/>
<dbReference type="Gene3D" id="3.40.50.620">
    <property type="entry name" value="HUPs"/>
    <property type="match status" value="1"/>
</dbReference>
<keyword evidence="2" id="KW-0547">Nucleotide-binding</keyword>
<evidence type="ECO:0000256" key="6">
    <source>
        <dbReference type="ARBA" id="ARBA00030904"/>
    </source>
</evidence>
<comment type="caution">
    <text evidence="8">The sequence shown here is derived from an EMBL/GenBank/DDBJ whole genome shotgun (WGS) entry which is preliminary data.</text>
</comment>
<dbReference type="InterPro" id="IPR014729">
    <property type="entry name" value="Rossmann-like_a/b/a_fold"/>
</dbReference>
<keyword evidence="3" id="KW-0067">ATP-binding</keyword>
<dbReference type="InterPro" id="IPR015413">
    <property type="entry name" value="Methionyl/Leucyl_tRNA_Synth"/>
</dbReference>
<protein>
    <recommendedName>
        <fullName evidence="6">Methionyl-tRNA synthetase</fullName>
    </recommendedName>
</protein>
<evidence type="ECO:0000256" key="2">
    <source>
        <dbReference type="ARBA" id="ARBA00022741"/>
    </source>
</evidence>
<proteinExistence type="predicted"/>
<dbReference type="PRINTS" id="PR01041">
    <property type="entry name" value="TRNASYNTHMET"/>
</dbReference>
<dbReference type="SUPFAM" id="SSF52374">
    <property type="entry name" value="Nucleotidylyl transferase"/>
    <property type="match status" value="1"/>
</dbReference>
<keyword evidence="1" id="KW-0436">Ligase</keyword>
<dbReference type="InterPro" id="IPR001412">
    <property type="entry name" value="aa-tRNA-synth_I_CS"/>
</dbReference>
<dbReference type="InterPro" id="IPR033911">
    <property type="entry name" value="MetRS_core"/>
</dbReference>
<gene>
    <name evidence="8" type="ORF">S12H4_50612</name>
</gene>
<evidence type="ECO:0000256" key="1">
    <source>
        <dbReference type="ARBA" id="ARBA00022598"/>
    </source>
</evidence>
<name>X1UUQ7_9ZZZZ</name>
<keyword evidence="4" id="KW-0648">Protein biosynthesis</keyword>
<dbReference type="EMBL" id="BARW01031894">
    <property type="protein sequence ID" value="GAJ07347.1"/>
    <property type="molecule type" value="Genomic_DNA"/>
</dbReference>
<feature type="non-terminal residue" evidence="8">
    <location>
        <position position="95"/>
    </location>
</feature>
<organism evidence="8">
    <name type="scientific">marine sediment metagenome</name>
    <dbReference type="NCBI Taxonomy" id="412755"/>
    <lineage>
        <taxon>unclassified sequences</taxon>
        <taxon>metagenomes</taxon>
        <taxon>ecological metagenomes</taxon>
    </lineage>
</organism>